<evidence type="ECO:0000313" key="2">
    <source>
        <dbReference type="EMBL" id="MFD1524256.1"/>
    </source>
</evidence>
<dbReference type="Pfam" id="PF19844">
    <property type="entry name" value="DUF6319"/>
    <property type="match status" value="1"/>
</dbReference>
<accession>A0ABW4F9G4</accession>
<gene>
    <name evidence="2" type="ORF">ACFSJD_42680</name>
</gene>
<sequence length="177" mass="17669">MSTPQATTASRRSAGSSAPETASAEPTAGPASDESAPTESAPSASAAAASAAAASATSDAPAAPEPADADAAGEKPRRGRPKGSSARTTRTIELTLTVSGTADGDWQAELKQGTTWLSRGLPVTAAAVTRAAQELHEELAGPIEAVIGAAREQRAARVAALEAELEQARKALAEITD</sequence>
<name>A0ABW4F9G4_9PSEU</name>
<keyword evidence="3" id="KW-1185">Reference proteome</keyword>
<reference evidence="3" key="1">
    <citation type="journal article" date="2019" name="Int. J. Syst. Evol. Microbiol.">
        <title>The Global Catalogue of Microorganisms (GCM) 10K type strain sequencing project: providing services to taxonomists for standard genome sequencing and annotation.</title>
        <authorList>
            <consortium name="The Broad Institute Genomics Platform"/>
            <consortium name="The Broad Institute Genome Sequencing Center for Infectious Disease"/>
            <person name="Wu L."/>
            <person name="Ma J."/>
        </authorList>
    </citation>
    <scope>NUCLEOTIDE SEQUENCE [LARGE SCALE GENOMIC DNA]</scope>
    <source>
        <strain evidence="3">CCM 7043</strain>
    </source>
</reference>
<evidence type="ECO:0000256" key="1">
    <source>
        <dbReference type="SAM" id="MobiDB-lite"/>
    </source>
</evidence>
<protein>
    <submittedName>
        <fullName evidence="2">DUF6319 family protein</fullName>
    </submittedName>
</protein>
<dbReference type="Proteomes" id="UP001597114">
    <property type="component" value="Unassembled WGS sequence"/>
</dbReference>
<evidence type="ECO:0000313" key="3">
    <source>
        <dbReference type="Proteomes" id="UP001597114"/>
    </source>
</evidence>
<proteinExistence type="predicted"/>
<feature type="compositionally biased region" description="Low complexity" evidence="1">
    <location>
        <begin position="30"/>
        <end position="70"/>
    </location>
</feature>
<dbReference type="InterPro" id="IPR046282">
    <property type="entry name" value="DUF6319"/>
</dbReference>
<organism evidence="2 3">
    <name type="scientific">Pseudonocardia yunnanensis</name>
    <dbReference type="NCBI Taxonomy" id="58107"/>
    <lineage>
        <taxon>Bacteria</taxon>
        <taxon>Bacillati</taxon>
        <taxon>Actinomycetota</taxon>
        <taxon>Actinomycetes</taxon>
        <taxon>Pseudonocardiales</taxon>
        <taxon>Pseudonocardiaceae</taxon>
        <taxon>Pseudonocardia</taxon>
    </lineage>
</organism>
<comment type="caution">
    <text evidence="2">The sequence shown here is derived from an EMBL/GenBank/DDBJ whole genome shotgun (WGS) entry which is preliminary data.</text>
</comment>
<dbReference type="EMBL" id="JBHUCO010000078">
    <property type="protein sequence ID" value="MFD1524256.1"/>
    <property type="molecule type" value="Genomic_DNA"/>
</dbReference>
<feature type="compositionally biased region" description="Low complexity" evidence="1">
    <location>
        <begin position="1"/>
        <end position="18"/>
    </location>
</feature>
<dbReference type="RefSeq" id="WP_344730572.1">
    <property type="nucleotide sequence ID" value="NZ_BAAAUS010000068.1"/>
</dbReference>
<feature type="region of interest" description="Disordered" evidence="1">
    <location>
        <begin position="1"/>
        <end position="91"/>
    </location>
</feature>